<evidence type="ECO:0000256" key="2">
    <source>
        <dbReference type="ARBA" id="ARBA00022692"/>
    </source>
</evidence>
<evidence type="ECO:0000256" key="7">
    <source>
        <dbReference type="SAM" id="Phobius"/>
    </source>
</evidence>
<organism evidence="9 10">
    <name type="scientific">Carnegiea gigantea</name>
    <dbReference type="NCBI Taxonomy" id="171969"/>
    <lineage>
        <taxon>Eukaryota</taxon>
        <taxon>Viridiplantae</taxon>
        <taxon>Streptophyta</taxon>
        <taxon>Embryophyta</taxon>
        <taxon>Tracheophyta</taxon>
        <taxon>Spermatophyta</taxon>
        <taxon>Magnoliopsida</taxon>
        <taxon>eudicotyledons</taxon>
        <taxon>Gunneridae</taxon>
        <taxon>Pentapetalae</taxon>
        <taxon>Caryophyllales</taxon>
        <taxon>Cactineae</taxon>
        <taxon>Cactaceae</taxon>
        <taxon>Cactoideae</taxon>
        <taxon>Echinocereeae</taxon>
        <taxon>Carnegiea</taxon>
    </lineage>
</organism>
<dbReference type="Pfam" id="PF07738">
    <property type="entry name" value="Sad1_UNC"/>
    <property type="match status" value="1"/>
</dbReference>
<feature type="region of interest" description="Disordered" evidence="6">
    <location>
        <begin position="292"/>
        <end position="367"/>
    </location>
</feature>
<comment type="subcellular location">
    <subcellularLocation>
        <location evidence="1">Membrane</location>
    </subcellularLocation>
</comment>
<dbReference type="PANTHER" id="PTHR12953:SF3">
    <property type="entry name" value="SUN DOMAIN-CONTAINING PROTEIN 5"/>
    <property type="match status" value="1"/>
</dbReference>
<dbReference type="InterPro" id="IPR008979">
    <property type="entry name" value="Galactose-bd-like_sf"/>
</dbReference>
<dbReference type="Proteomes" id="UP001153076">
    <property type="component" value="Unassembled WGS sequence"/>
</dbReference>
<keyword evidence="2 7" id="KW-0812">Transmembrane</keyword>
<keyword evidence="5" id="KW-0175">Coiled coil</keyword>
<name>A0A9Q1KY08_9CARY</name>
<protein>
    <recommendedName>
        <fullName evidence="8">SUN domain-containing protein</fullName>
    </recommendedName>
</protein>
<keyword evidence="4 7" id="KW-0472">Membrane</keyword>
<evidence type="ECO:0000256" key="1">
    <source>
        <dbReference type="ARBA" id="ARBA00004370"/>
    </source>
</evidence>
<dbReference type="AlphaFoldDB" id="A0A9Q1KY08"/>
<evidence type="ECO:0000313" key="9">
    <source>
        <dbReference type="EMBL" id="KAJ8451120.1"/>
    </source>
</evidence>
<feature type="compositionally biased region" description="Polar residues" evidence="6">
    <location>
        <begin position="292"/>
        <end position="307"/>
    </location>
</feature>
<dbReference type="EMBL" id="JAKOGI010000011">
    <property type="protein sequence ID" value="KAJ8451120.1"/>
    <property type="molecule type" value="Genomic_DNA"/>
</dbReference>
<dbReference type="SUPFAM" id="SSF49785">
    <property type="entry name" value="Galactose-binding domain-like"/>
    <property type="match status" value="1"/>
</dbReference>
<dbReference type="Gene3D" id="2.60.120.260">
    <property type="entry name" value="Galactose-binding domain-like"/>
    <property type="match status" value="1"/>
</dbReference>
<dbReference type="PANTHER" id="PTHR12953">
    <property type="entry name" value="MEMBRANE PROTEIN CH1 RELATED"/>
    <property type="match status" value="1"/>
</dbReference>
<accession>A0A9Q1KY08</accession>
<reference evidence="9" key="1">
    <citation type="submission" date="2022-04" db="EMBL/GenBank/DDBJ databases">
        <title>Carnegiea gigantea Genome sequencing and assembly v2.</title>
        <authorList>
            <person name="Copetti D."/>
            <person name="Sanderson M.J."/>
            <person name="Burquez A."/>
            <person name="Wojciechowski M.F."/>
        </authorList>
    </citation>
    <scope>NUCLEOTIDE SEQUENCE</scope>
    <source>
        <strain evidence="9">SGP5-SGP5p</strain>
        <tissue evidence="9">Aerial part</tissue>
    </source>
</reference>
<keyword evidence="10" id="KW-1185">Reference proteome</keyword>
<dbReference type="GO" id="GO:0016020">
    <property type="term" value="C:membrane"/>
    <property type="evidence" value="ECO:0007669"/>
    <property type="project" value="UniProtKB-SubCell"/>
</dbReference>
<dbReference type="GO" id="GO:0005737">
    <property type="term" value="C:cytoplasm"/>
    <property type="evidence" value="ECO:0007669"/>
    <property type="project" value="TreeGrafter"/>
</dbReference>
<evidence type="ECO:0000256" key="4">
    <source>
        <dbReference type="ARBA" id="ARBA00023136"/>
    </source>
</evidence>
<feature type="domain" description="SUN" evidence="8">
    <location>
        <begin position="116"/>
        <end position="278"/>
    </location>
</feature>
<feature type="compositionally biased region" description="Basic and acidic residues" evidence="6">
    <location>
        <begin position="323"/>
        <end position="343"/>
    </location>
</feature>
<dbReference type="GO" id="GO:0034975">
    <property type="term" value="P:protein folding in endoplasmic reticulum"/>
    <property type="evidence" value="ECO:0007669"/>
    <property type="project" value="TreeGrafter"/>
</dbReference>
<dbReference type="InterPro" id="IPR045120">
    <property type="entry name" value="Suco/Slp1-like"/>
</dbReference>
<dbReference type="OrthoDB" id="266334at2759"/>
<feature type="transmembrane region" description="Helical" evidence="7">
    <location>
        <begin position="485"/>
        <end position="502"/>
    </location>
</feature>
<evidence type="ECO:0000256" key="5">
    <source>
        <dbReference type="SAM" id="Coils"/>
    </source>
</evidence>
<feature type="transmembrane region" description="Helical" evidence="7">
    <location>
        <begin position="522"/>
        <end position="538"/>
    </location>
</feature>
<feature type="coiled-coil region" evidence="5">
    <location>
        <begin position="375"/>
        <end position="402"/>
    </location>
</feature>
<sequence>MSSGDKLGGSQKSSIGNLPVGNFRDNMMVNVNISININISTIQGQDSPNSCCSVPTYNGMEELAFYILGLGYDGLVCYMPPHLDQRMNMLDDHQHGKAIPSAYLKLDASQNITVEGKKVVSSSQQVNITHRLEPDGTSYNYASAAKGAKVVAHNKEAKGASNILGKDHDKYLINPCSVAGKFVVVELAEETLVDSVKIANFEHYSSNFKEFELLASLRYPTDSWTSLGKFVAANVKQAQTFILPEPQWVSYLNLSLISHYGSEHYCTLSFLEVYGVDVIERMLEDLMETSGKPATNQLPVEPNSTAVPSLKVKPENATGNGKKAGEIDSAGRGKESINDDQKPNVDAPKSPATTSKIPEPVLGKPNSRIPGDTVLKILMQKVRSLELNLSVLEEYMKEVNQRQGELVPEIDKEIAKIISLLESERKEIGELIEWKDNAEKQLEDIELWKAVISSQVDALSSENRILRSHVENVVTDQASLQNKELAVLLVSFFFMCIAFLKLVSKRLLLSFGVSRRNETNGGWLLILLSSSITMLITLF</sequence>
<evidence type="ECO:0000256" key="3">
    <source>
        <dbReference type="ARBA" id="ARBA00022989"/>
    </source>
</evidence>
<dbReference type="PROSITE" id="PS51469">
    <property type="entry name" value="SUN"/>
    <property type="match status" value="1"/>
</dbReference>
<comment type="caution">
    <text evidence="9">The sequence shown here is derived from an EMBL/GenBank/DDBJ whole genome shotgun (WGS) entry which is preliminary data.</text>
</comment>
<keyword evidence="3 7" id="KW-1133">Transmembrane helix</keyword>
<evidence type="ECO:0000259" key="8">
    <source>
        <dbReference type="PROSITE" id="PS51469"/>
    </source>
</evidence>
<dbReference type="InterPro" id="IPR012919">
    <property type="entry name" value="SUN_dom"/>
</dbReference>
<evidence type="ECO:0000256" key="6">
    <source>
        <dbReference type="SAM" id="MobiDB-lite"/>
    </source>
</evidence>
<proteinExistence type="predicted"/>
<evidence type="ECO:0000313" key="10">
    <source>
        <dbReference type="Proteomes" id="UP001153076"/>
    </source>
</evidence>
<gene>
    <name evidence="9" type="ORF">Cgig2_026929</name>
</gene>